<organism evidence="2 3">
    <name type="scientific">Colletotrichum limetticola</name>
    <dbReference type="NCBI Taxonomy" id="1209924"/>
    <lineage>
        <taxon>Eukaryota</taxon>
        <taxon>Fungi</taxon>
        <taxon>Dikarya</taxon>
        <taxon>Ascomycota</taxon>
        <taxon>Pezizomycotina</taxon>
        <taxon>Sordariomycetes</taxon>
        <taxon>Hypocreomycetidae</taxon>
        <taxon>Glomerellales</taxon>
        <taxon>Glomerellaceae</taxon>
        <taxon>Colletotrichum</taxon>
        <taxon>Colletotrichum acutatum species complex</taxon>
    </lineage>
</organism>
<evidence type="ECO:0000313" key="3">
    <source>
        <dbReference type="Proteomes" id="UP001169217"/>
    </source>
</evidence>
<keyword evidence="3" id="KW-1185">Reference proteome</keyword>
<evidence type="ECO:0000256" key="1">
    <source>
        <dbReference type="SAM" id="MobiDB-lite"/>
    </source>
</evidence>
<protein>
    <submittedName>
        <fullName evidence="2">Uncharacterized protein</fullName>
    </submittedName>
</protein>
<evidence type="ECO:0000313" key="2">
    <source>
        <dbReference type="EMBL" id="KAK0375183.1"/>
    </source>
</evidence>
<feature type="region of interest" description="Disordered" evidence="1">
    <location>
        <begin position="1"/>
        <end position="31"/>
    </location>
</feature>
<proteinExistence type="predicted"/>
<sequence>MAGAPVPSRARPWPNPHLTSPHLTSSHLTSP</sequence>
<feature type="compositionally biased region" description="Low complexity" evidence="1">
    <location>
        <begin position="16"/>
        <end position="31"/>
    </location>
</feature>
<reference evidence="2" key="1">
    <citation type="submission" date="2023-04" db="EMBL/GenBank/DDBJ databases">
        <title>Colletotrichum limetticola genome sequence.</title>
        <authorList>
            <person name="Baroncelli R."/>
        </authorList>
    </citation>
    <scope>NUCLEOTIDE SEQUENCE</scope>
    <source>
        <strain evidence="2">KLA-Anderson</strain>
    </source>
</reference>
<accession>A0ABQ9PUF9</accession>
<comment type="caution">
    <text evidence="2">The sequence shown here is derived from an EMBL/GenBank/DDBJ whole genome shotgun (WGS) entry which is preliminary data.</text>
</comment>
<dbReference type="EMBL" id="JARUPT010000216">
    <property type="protein sequence ID" value="KAK0375183.1"/>
    <property type="molecule type" value="Genomic_DNA"/>
</dbReference>
<name>A0ABQ9PUF9_9PEZI</name>
<dbReference type="Proteomes" id="UP001169217">
    <property type="component" value="Unassembled WGS sequence"/>
</dbReference>
<gene>
    <name evidence="2" type="ORF">CLIM01_07447</name>
</gene>